<dbReference type="Proteomes" id="UP000252530">
    <property type="component" value="Unassembled WGS sequence"/>
</dbReference>
<dbReference type="RefSeq" id="WP_113859444.1">
    <property type="nucleotide sequence ID" value="NZ_PDCG01000001.1"/>
</dbReference>
<name>A0A366K9P8_9BIFI</name>
<protein>
    <recommendedName>
        <fullName evidence="3">PhnA protein</fullName>
    </recommendedName>
</protein>
<dbReference type="EMBL" id="PDCG01000001">
    <property type="protein sequence ID" value="RBP98470.1"/>
    <property type="molecule type" value="Genomic_DNA"/>
</dbReference>
<accession>A0A366K9P8</accession>
<keyword evidence="2" id="KW-1185">Reference proteome</keyword>
<dbReference type="OrthoDB" id="3233619at2"/>
<reference evidence="1 2" key="1">
    <citation type="submission" date="2017-10" db="EMBL/GenBank/DDBJ databases">
        <title>Bifidobacterium xylocopum sp. nov. and Bifidobacterium aemilianum sp. nov., from the carpenter bee (Xylocopa violacea) digestive tract.</title>
        <authorList>
            <person name="Alberoni D."/>
            <person name="Baffoni L."/>
            <person name="Di Gioia D."/>
            <person name="Gaggia F."/>
            <person name="Biavati B."/>
        </authorList>
    </citation>
    <scope>NUCLEOTIDE SEQUENCE [LARGE SCALE GENOMIC DNA]</scope>
    <source>
        <strain evidence="1 2">XV10</strain>
    </source>
</reference>
<gene>
    <name evidence="1" type="ORF">CRD60_00980</name>
</gene>
<evidence type="ECO:0000313" key="2">
    <source>
        <dbReference type="Proteomes" id="UP000252530"/>
    </source>
</evidence>
<dbReference type="AlphaFoldDB" id="A0A366K9P8"/>
<proteinExistence type="predicted"/>
<sequence length="247" mass="27992">MARETSNCQTCGAELNPGWHICHKCRKEYARQLHDLRINLRKLESKKLRKYKLGEGGGSGDGFAPAGIDLGAGDLEDEIQRRVYDIAATINLWAAWGKLIPAMLGRMAQLCQVASAGESYRTIVHLNQRIEERTERKRVKPFVGRCLNCGHDVTADTDEHGAVCKCGHWLDLDSMRQETREQWERMHTTQTPKGAAEWVTRHTGIKVTRKDVTNWLLRGKLHAERLEGGYYELLVGELVELAQSKTQ</sequence>
<evidence type="ECO:0000313" key="1">
    <source>
        <dbReference type="EMBL" id="RBP98470.1"/>
    </source>
</evidence>
<comment type="caution">
    <text evidence="1">The sequence shown here is derived from an EMBL/GenBank/DDBJ whole genome shotgun (WGS) entry which is preliminary data.</text>
</comment>
<organism evidence="1 2">
    <name type="scientific">Bifidobacterium aemilianum</name>
    <dbReference type="NCBI Taxonomy" id="2493120"/>
    <lineage>
        <taxon>Bacteria</taxon>
        <taxon>Bacillati</taxon>
        <taxon>Actinomycetota</taxon>
        <taxon>Actinomycetes</taxon>
        <taxon>Bifidobacteriales</taxon>
        <taxon>Bifidobacteriaceae</taxon>
        <taxon>Bifidobacterium</taxon>
    </lineage>
</organism>
<evidence type="ECO:0008006" key="3">
    <source>
        <dbReference type="Google" id="ProtNLM"/>
    </source>
</evidence>